<evidence type="ECO:0000313" key="3">
    <source>
        <dbReference type="Proteomes" id="UP000642809"/>
    </source>
</evidence>
<keyword evidence="3" id="KW-1185">Reference proteome</keyword>
<sequence length="252" mass="28852">MKLIKSLSIILWLLAGNLFAQNNKSWAFVQFNGDRTMGISMKYLTLGNPADAANQLTSTFIFPEFDFVKMNFEKGAWNWSYRNKLPGDFIGSGLQLVFTGEMPYYKYRPYSTWIHNFIGWWNVTKNVLLTDELALTVGGHIGDYYLDYSWDKDTYYNPHGFHVAIGPSMMIDYLIKGSAVLHFETSVAYAQYLADGDGFGSYPAPILVNSMLELRSNSKLFAGIEYITFLNRGTDPFRGQRFEAKLGFRFKK</sequence>
<comment type="caution">
    <text evidence="2">The sequence shown here is derived from an EMBL/GenBank/DDBJ whole genome shotgun (WGS) entry which is preliminary data.</text>
</comment>
<evidence type="ECO:0000256" key="1">
    <source>
        <dbReference type="SAM" id="SignalP"/>
    </source>
</evidence>
<reference evidence="2" key="1">
    <citation type="journal article" date="2014" name="Int. J. Syst. Evol. Microbiol.">
        <title>Complete genome sequence of Corynebacterium casei LMG S-19264T (=DSM 44701T), isolated from a smear-ripened cheese.</title>
        <authorList>
            <consortium name="US DOE Joint Genome Institute (JGI-PGF)"/>
            <person name="Walter F."/>
            <person name="Albersmeier A."/>
            <person name="Kalinowski J."/>
            <person name="Ruckert C."/>
        </authorList>
    </citation>
    <scope>NUCLEOTIDE SEQUENCE</scope>
    <source>
        <strain evidence="2">KCTC 23224</strain>
    </source>
</reference>
<dbReference type="Proteomes" id="UP000642809">
    <property type="component" value="Unassembled WGS sequence"/>
</dbReference>
<evidence type="ECO:0000313" key="2">
    <source>
        <dbReference type="EMBL" id="GHB44815.1"/>
    </source>
</evidence>
<protein>
    <recommendedName>
        <fullName evidence="4">MetA-pathway of phenol degradation</fullName>
    </recommendedName>
</protein>
<proteinExistence type="predicted"/>
<dbReference type="EMBL" id="BMYF01000017">
    <property type="protein sequence ID" value="GHB44815.1"/>
    <property type="molecule type" value="Genomic_DNA"/>
</dbReference>
<dbReference type="AlphaFoldDB" id="A0A8J3D0V2"/>
<feature type="chain" id="PRO_5035213183" description="MetA-pathway of phenol degradation" evidence="1">
    <location>
        <begin position="21"/>
        <end position="252"/>
    </location>
</feature>
<reference evidence="2" key="2">
    <citation type="submission" date="2020-09" db="EMBL/GenBank/DDBJ databases">
        <authorList>
            <person name="Sun Q."/>
            <person name="Kim S."/>
        </authorList>
    </citation>
    <scope>NUCLEOTIDE SEQUENCE</scope>
    <source>
        <strain evidence="2">KCTC 23224</strain>
    </source>
</reference>
<evidence type="ECO:0008006" key="4">
    <source>
        <dbReference type="Google" id="ProtNLM"/>
    </source>
</evidence>
<accession>A0A8J3D0V2</accession>
<gene>
    <name evidence="2" type="ORF">GCM10008106_27370</name>
</gene>
<feature type="signal peptide" evidence="1">
    <location>
        <begin position="1"/>
        <end position="20"/>
    </location>
</feature>
<dbReference type="RefSeq" id="WP_189583684.1">
    <property type="nucleotide sequence ID" value="NZ_BMYF01000017.1"/>
</dbReference>
<name>A0A8J3D0V2_9BACT</name>
<keyword evidence="1" id="KW-0732">Signal</keyword>
<organism evidence="2 3">
    <name type="scientific">Mongoliitalea lutea</name>
    <dbReference type="NCBI Taxonomy" id="849756"/>
    <lineage>
        <taxon>Bacteria</taxon>
        <taxon>Pseudomonadati</taxon>
        <taxon>Bacteroidota</taxon>
        <taxon>Cytophagia</taxon>
        <taxon>Cytophagales</taxon>
        <taxon>Cyclobacteriaceae</taxon>
        <taxon>Mongoliitalea</taxon>
    </lineage>
</organism>